<dbReference type="Proteomes" id="UP000054976">
    <property type="component" value="Unassembled WGS sequence"/>
</dbReference>
<dbReference type="STRING" id="86166.TAGGR_1935"/>
<name>A0A0U9HNS7_9BACT</name>
<dbReference type="Gene3D" id="3.30.70.260">
    <property type="match status" value="1"/>
</dbReference>
<dbReference type="Pfam" id="PF09383">
    <property type="entry name" value="NIL"/>
    <property type="match status" value="1"/>
</dbReference>
<dbReference type="AlphaFoldDB" id="A0A0U9HNS7"/>
<dbReference type="EMBL" id="BCNO01000001">
    <property type="protein sequence ID" value="GAQ94750.1"/>
    <property type="molecule type" value="Genomic_DNA"/>
</dbReference>
<evidence type="ECO:0000259" key="1">
    <source>
        <dbReference type="SMART" id="SM00930"/>
    </source>
</evidence>
<proteinExistence type="predicted"/>
<evidence type="ECO:0000313" key="3">
    <source>
        <dbReference type="Proteomes" id="UP000054976"/>
    </source>
</evidence>
<sequence>MGEIKKLRVRLTFPQELIKEPVLFRMAKKYDVMPNIRRARVTDTFGEMILELEGLEENLEQGINSLREQGVVVELIEGDIIE</sequence>
<dbReference type="SUPFAM" id="SSF55021">
    <property type="entry name" value="ACT-like"/>
    <property type="match status" value="1"/>
</dbReference>
<protein>
    <submittedName>
        <fullName evidence="2">NIL domain-containing protein</fullName>
    </submittedName>
</protein>
<accession>A0A0U9HNS7</accession>
<dbReference type="InterPro" id="IPR018449">
    <property type="entry name" value="NIL_domain"/>
</dbReference>
<evidence type="ECO:0000313" key="2">
    <source>
        <dbReference type="EMBL" id="GAQ94750.1"/>
    </source>
</evidence>
<dbReference type="SMART" id="SM00930">
    <property type="entry name" value="NIL"/>
    <property type="match status" value="1"/>
</dbReference>
<dbReference type="InterPro" id="IPR045865">
    <property type="entry name" value="ACT-like_dom_sf"/>
</dbReference>
<gene>
    <name evidence="2" type="ORF">TAGGR_1935</name>
</gene>
<reference evidence="3" key="1">
    <citation type="submission" date="2016-01" db="EMBL/GenBank/DDBJ databases">
        <title>Draft genome sequence of Thermodesulfovibrio aggregans strain TGE-P1.</title>
        <authorList>
            <person name="Sekiguchi Y."/>
            <person name="Ohashi A."/>
            <person name="Matsuura N."/>
            <person name="Tourlousse M.D."/>
        </authorList>
    </citation>
    <scope>NUCLEOTIDE SEQUENCE [LARGE SCALE GENOMIC DNA]</scope>
    <source>
        <strain evidence="3">TGE-P1</strain>
    </source>
</reference>
<comment type="caution">
    <text evidence="2">The sequence shown here is derived from an EMBL/GenBank/DDBJ whole genome shotgun (WGS) entry which is preliminary data.</text>
</comment>
<dbReference type="RefSeq" id="WP_059176176.1">
    <property type="nucleotide sequence ID" value="NZ_BCNO01000001.1"/>
</dbReference>
<organism evidence="2 3">
    <name type="scientific">Thermodesulfovibrio aggregans</name>
    <dbReference type="NCBI Taxonomy" id="86166"/>
    <lineage>
        <taxon>Bacteria</taxon>
        <taxon>Pseudomonadati</taxon>
        <taxon>Nitrospirota</taxon>
        <taxon>Thermodesulfovibrionia</taxon>
        <taxon>Thermodesulfovibrionales</taxon>
        <taxon>Thermodesulfovibrionaceae</taxon>
        <taxon>Thermodesulfovibrio</taxon>
    </lineage>
</organism>
<feature type="domain" description="NIL" evidence="1">
    <location>
        <begin position="5"/>
        <end position="76"/>
    </location>
</feature>
<dbReference type="OrthoDB" id="9799261at2"/>
<keyword evidence="3" id="KW-1185">Reference proteome</keyword>